<evidence type="ECO:0000256" key="4">
    <source>
        <dbReference type="ARBA" id="ARBA00022759"/>
    </source>
</evidence>
<keyword evidence="2" id="KW-0548">Nucleotidyltransferase</keyword>
<sequence>MELSIASRGAKDFLVPKVRKDKKETKGAEKIMKSTVKESMLVNTTTLKFFKRKEVISHPVVKCFVSKELILRLAHEKKIELDFGEFKTFEPIVVQFYQEVAPEDSQGKERSIEEDDEGWIVVIHQKKRNIKSSVPGKPLILYIAAQKRSLGTLLVNKEEKEKERALYYISRILVGVEVNYSPIEKMCLSLFFAIDKLRHYMQAFTIHLVAKADPIKSGAGAGIILIYAEKHMLPYSFALADCARPMWLNIKPR</sequence>
<dbReference type="Proteomes" id="UP000321947">
    <property type="component" value="Unassembled WGS sequence"/>
</dbReference>
<dbReference type="PANTHER" id="PTHR48475:SF1">
    <property type="entry name" value="RNASE H TYPE-1 DOMAIN-CONTAINING PROTEIN"/>
    <property type="match status" value="1"/>
</dbReference>
<dbReference type="GO" id="GO:0016787">
    <property type="term" value="F:hydrolase activity"/>
    <property type="evidence" value="ECO:0007669"/>
    <property type="project" value="UniProtKB-KW"/>
</dbReference>
<organism evidence="8 9">
    <name type="scientific">Cucumis melo var. makuwa</name>
    <name type="common">Oriental melon</name>
    <dbReference type="NCBI Taxonomy" id="1194695"/>
    <lineage>
        <taxon>Eukaryota</taxon>
        <taxon>Viridiplantae</taxon>
        <taxon>Streptophyta</taxon>
        <taxon>Embryophyta</taxon>
        <taxon>Tracheophyta</taxon>
        <taxon>Spermatophyta</taxon>
        <taxon>Magnoliopsida</taxon>
        <taxon>eudicotyledons</taxon>
        <taxon>Gunneridae</taxon>
        <taxon>Pentapetalae</taxon>
        <taxon>rosids</taxon>
        <taxon>fabids</taxon>
        <taxon>Cucurbitales</taxon>
        <taxon>Cucurbitaceae</taxon>
        <taxon>Benincaseae</taxon>
        <taxon>Cucumis</taxon>
    </lineage>
</organism>
<dbReference type="Pfam" id="PF17917">
    <property type="entry name" value="RT_RNaseH"/>
    <property type="match status" value="1"/>
</dbReference>
<dbReference type="InterPro" id="IPR043502">
    <property type="entry name" value="DNA/RNA_pol_sf"/>
</dbReference>
<dbReference type="PANTHER" id="PTHR48475">
    <property type="entry name" value="RIBONUCLEASE H"/>
    <property type="match status" value="1"/>
</dbReference>
<keyword evidence="5" id="KW-0378">Hydrolase</keyword>
<dbReference type="EMBL" id="SSTD01005075">
    <property type="protein sequence ID" value="TYK22328.1"/>
    <property type="molecule type" value="Genomic_DNA"/>
</dbReference>
<keyword evidence="3" id="KW-0540">Nuclease</keyword>
<evidence type="ECO:0000313" key="8">
    <source>
        <dbReference type="EMBL" id="TYK22328.1"/>
    </source>
</evidence>
<keyword evidence="4" id="KW-0255">Endonuclease</keyword>
<proteinExistence type="predicted"/>
<dbReference type="GO" id="GO:0004519">
    <property type="term" value="F:endonuclease activity"/>
    <property type="evidence" value="ECO:0007669"/>
    <property type="project" value="UniProtKB-KW"/>
</dbReference>
<dbReference type="InterPro" id="IPR041373">
    <property type="entry name" value="RT_RNaseH"/>
</dbReference>
<protein>
    <submittedName>
        <fullName evidence="8">Gypsy-like retrotransposase</fullName>
    </submittedName>
</protein>
<evidence type="ECO:0000256" key="6">
    <source>
        <dbReference type="ARBA" id="ARBA00022918"/>
    </source>
</evidence>
<dbReference type="AlphaFoldDB" id="A0A5D3DFU7"/>
<evidence type="ECO:0000256" key="1">
    <source>
        <dbReference type="ARBA" id="ARBA00022679"/>
    </source>
</evidence>
<gene>
    <name evidence="8" type="ORF">E5676_scaffold1428G00410</name>
</gene>
<evidence type="ECO:0000313" key="9">
    <source>
        <dbReference type="Proteomes" id="UP000321947"/>
    </source>
</evidence>
<evidence type="ECO:0000256" key="3">
    <source>
        <dbReference type="ARBA" id="ARBA00022722"/>
    </source>
</evidence>
<keyword evidence="6" id="KW-0695">RNA-directed DNA polymerase</keyword>
<name>A0A5D3DFU7_CUCMM</name>
<evidence type="ECO:0000256" key="5">
    <source>
        <dbReference type="ARBA" id="ARBA00022801"/>
    </source>
</evidence>
<comment type="caution">
    <text evidence="8">The sequence shown here is derived from an EMBL/GenBank/DDBJ whole genome shotgun (WGS) entry which is preliminary data.</text>
</comment>
<dbReference type="GO" id="GO:0003964">
    <property type="term" value="F:RNA-directed DNA polymerase activity"/>
    <property type="evidence" value="ECO:0007669"/>
    <property type="project" value="UniProtKB-KW"/>
</dbReference>
<evidence type="ECO:0000259" key="7">
    <source>
        <dbReference type="Pfam" id="PF17917"/>
    </source>
</evidence>
<reference evidence="8 9" key="1">
    <citation type="submission" date="2019-08" db="EMBL/GenBank/DDBJ databases">
        <title>Draft genome sequences of two oriental melons (Cucumis melo L. var makuwa).</title>
        <authorList>
            <person name="Kwon S.-Y."/>
        </authorList>
    </citation>
    <scope>NUCLEOTIDE SEQUENCE [LARGE SCALE GENOMIC DNA]</scope>
    <source>
        <strain evidence="9">cv. Chang Bougi</strain>
        <tissue evidence="8">Leaf</tissue>
    </source>
</reference>
<accession>A0A5D3DFU7</accession>
<feature type="domain" description="Reverse transcriptase RNase H-like" evidence="7">
    <location>
        <begin position="135"/>
        <end position="216"/>
    </location>
</feature>
<keyword evidence="1" id="KW-0808">Transferase</keyword>
<dbReference type="SUPFAM" id="SSF56672">
    <property type="entry name" value="DNA/RNA polymerases"/>
    <property type="match status" value="1"/>
</dbReference>
<evidence type="ECO:0000256" key="2">
    <source>
        <dbReference type="ARBA" id="ARBA00022695"/>
    </source>
</evidence>